<feature type="compositionally biased region" description="Polar residues" evidence="1">
    <location>
        <begin position="449"/>
        <end position="470"/>
    </location>
</feature>
<reference evidence="2 3" key="1">
    <citation type="submission" date="2016-05" db="EMBL/GenBank/DDBJ databases">
        <title>Genome sequencing reveals origins of a unique bacterial endosymbiosis in the earliest lineages of terrestrial Fungi.</title>
        <authorList>
            <consortium name="DOE Joint Genome Institute"/>
            <person name="Uehling J."/>
            <person name="Gryganskyi A."/>
            <person name="Hameed K."/>
            <person name="Tschaplinski T."/>
            <person name="Misztal P."/>
            <person name="Wu S."/>
            <person name="Desiro A."/>
            <person name="Vande Pol N."/>
            <person name="Du Z.-Y."/>
            <person name="Zienkiewicz A."/>
            <person name="Zienkiewicz K."/>
            <person name="Morin E."/>
            <person name="Tisserant E."/>
            <person name="Splivallo R."/>
            <person name="Hainaut M."/>
            <person name="Henrissat B."/>
            <person name="Ohm R."/>
            <person name="Kuo A."/>
            <person name="Yan J."/>
            <person name="Lipzen A."/>
            <person name="Nolan M."/>
            <person name="Labutti K."/>
            <person name="Barry K."/>
            <person name="Goldstein A."/>
            <person name="Labbe J."/>
            <person name="Schadt C."/>
            <person name="Tuskan G."/>
            <person name="Grigoriev I."/>
            <person name="Martin F."/>
            <person name="Vilgalys R."/>
            <person name="Bonito G."/>
        </authorList>
    </citation>
    <scope>NUCLEOTIDE SEQUENCE [LARGE SCALE GENOMIC DNA]</scope>
    <source>
        <strain evidence="2 3">AG-77</strain>
    </source>
</reference>
<keyword evidence="3" id="KW-1185">Reference proteome</keyword>
<evidence type="ECO:0000313" key="3">
    <source>
        <dbReference type="Proteomes" id="UP000078512"/>
    </source>
</evidence>
<proteinExistence type="predicted"/>
<dbReference type="OrthoDB" id="2448377at2759"/>
<feature type="compositionally biased region" description="Low complexity" evidence="1">
    <location>
        <begin position="63"/>
        <end position="74"/>
    </location>
</feature>
<sequence length="627" mass="70327">MNQQPYHTQIAIPMLRPPNSPHPSGTSPDSQQLHERHQQYKHGEQQQVSLQPDQTPLRSDPGQQYAHQQYMHQQPTHGDNQSAIPSYGQAGYQSSSLQFSGPELPPTPRSPVQLSFTCLSASSSPNLLISAPRKPHMCDPSSSALLERSLIPPPQAPQQQEAIAAPSSQFKVNTAATSQGNSQTCVASQNNTFPKSSSNKRKEMASPITGSLTQGKKRCASVTASLPTQDVTETVFEDGSEREDWLVARLQDPSIFLPLRADKTHPREGRMRSKADVYRQLAEEFNKMQFEMLHSGGFYSTTLNGNGIKTKIKRIQTTFVTAHNLRGSSGYGATDSKSWKTAIVKECRYYFDLFPIWGQKWSDGIVCYADSMTNLTEDRITDDPPQGDFDSDAGTEAEEDQRDESGNERRSSLSWEDVPDSDDAGPEEEADKPLVRRRRLPAPATTVTLTSTARPSTATSQRNRYRQQQRMAADGDPSSSTSAVIRKPKKPKRAPRRELTDDIKDLSEATRMSAQLEYQKAEIQERIRMKEIESSLKEKEMALREKEMDYKLRLKEIEARKDEAIARVEAEKEVALERERWMSKRDSSGLFPSSSPRRGFSSSQSRPNSSRRKTPTSSRKNKSSFVP</sequence>
<feature type="compositionally biased region" description="Basic and acidic residues" evidence="1">
    <location>
        <begin position="496"/>
        <end position="507"/>
    </location>
</feature>
<feature type="compositionally biased region" description="Low complexity" evidence="1">
    <location>
        <begin position="592"/>
        <end position="608"/>
    </location>
</feature>
<dbReference type="Proteomes" id="UP000078512">
    <property type="component" value="Unassembled WGS sequence"/>
</dbReference>
<dbReference type="EMBL" id="KV442025">
    <property type="protein sequence ID" value="OAQ32397.1"/>
    <property type="molecule type" value="Genomic_DNA"/>
</dbReference>
<feature type="compositionally biased region" description="Basic and acidic residues" evidence="1">
    <location>
        <begin position="32"/>
        <end position="44"/>
    </location>
</feature>
<organism evidence="2 3">
    <name type="scientific">Linnemannia elongata AG-77</name>
    <dbReference type="NCBI Taxonomy" id="1314771"/>
    <lineage>
        <taxon>Eukaryota</taxon>
        <taxon>Fungi</taxon>
        <taxon>Fungi incertae sedis</taxon>
        <taxon>Mucoromycota</taxon>
        <taxon>Mortierellomycotina</taxon>
        <taxon>Mortierellomycetes</taxon>
        <taxon>Mortierellales</taxon>
        <taxon>Mortierellaceae</taxon>
        <taxon>Linnemannia</taxon>
    </lineage>
</organism>
<feature type="region of interest" description="Disordered" evidence="1">
    <location>
        <begin position="181"/>
        <end position="216"/>
    </location>
</feature>
<feature type="compositionally biased region" description="Acidic residues" evidence="1">
    <location>
        <begin position="389"/>
        <end position="402"/>
    </location>
</feature>
<feature type="compositionally biased region" description="Polar residues" evidence="1">
    <location>
        <begin position="181"/>
        <end position="197"/>
    </location>
</feature>
<feature type="region of interest" description="Disordered" evidence="1">
    <location>
        <begin position="576"/>
        <end position="627"/>
    </location>
</feature>
<name>A0A197K428_9FUNG</name>
<evidence type="ECO:0000313" key="2">
    <source>
        <dbReference type="EMBL" id="OAQ32397.1"/>
    </source>
</evidence>
<evidence type="ECO:0000256" key="1">
    <source>
        <dbReference type="SAM" id="MobiDB-lite"/>
    </source>
</evidence>
<feature type="compositionally biased region" description="Basic residues" evidence="1">
    <location>
        <begin position="486"/>
        <end position="495"/>
    </location>
</feature>
<feature type="compositionally biased region" description="Polar residues" evidence="1">
    <location>
        <begin position="45"/>
        <end position="57"/>
    </location>
</feature>
<protein>
    <submittedName>
        <fullName evidence="2">Uncharacterized protein</fullName>
    </submittedName>
</protein>
<gene>
    <name evidence="2" type="ORF">K457DRAFT_135314</name>
</gene>
<feature type="compositionally biased region" description="Polar residues" evidence="1">
    <location>
        <begin position="75"/>
        <end position="84"/>
    </location>
</feature>
<feature type="compositionally biased region" description="Basic residues" evidence="1">
    <location>
        <begin position="609"/>
        <end position="627"/>
    </location>
</feature>
<feature type="compositionally biased region" description="Polar residues" evidence="1">
    <location>
        <begin position="22"/>
        <end position="31"/>
    </location>
</feature>
<feature type="region of interest" description="Disordered" evidence="1">
    <location>
        <begin position="377"/>
        <end position="507"/>
    </location>
</feature>
<feature type="region of interest" description="Disordered" evidence="1">
    <location>
        <begin position="1"/>
        <end position="110"/>
    </location>
</feature>
<accession>A0A197K428</accession>
<dbReference type="AlphaFoldDB" id="A0A197K428"/>
<feature type="compositionally biased region" description="Basic and acidic residues" evidence="1">
    <location>
        <begin position="576"/>
        <end position="587"/>
    </location>
</feature>
<feature type="compositionally biased region" description="Acidic residues" evidence="1">
    <location>
        <begin position="417"/>
        <end position="430"/>
    </location>
</feature>